<gene>
    <name evidence="1" type="ORF">LCGC14_2710400</name>
</gene>
<evidence type="ECO:0000313" key="1">
    <source>
        <dbReference type="EMBL" id="KKK91692.1"/>
    </source>
</evidence>
<feature type="non-terminal residue" evidence="1">
    <location>
        <position position="1"/>
    </location>
</feature>
<organism evidence="1">
    <name type="scientific">marine sediment metagenome</name>
    <dbReference type="NCBI Taxonomy" id="412755"/>
    <lineage>
        <taxon>unclassified sequences</taxon>
        <taxon>metagenomes</taxon>
        <taxon>ecological metagenomes</taxon>
    </lineage>
</organism>
<dbReference type="AlphaFoldDB" id="A0A0F8ZD10"/>
<comment type="caution">
    <text evidence="1">The sequence shown here is derived from an EMBL/GenBank/DDBJ whole genome shotgun (WGS) entry which is preliminary data.</text>
</comment>
<dbReference type="EMBL" id="LAZR01048540">
    <property type="protein sequence ID" value="KKK91692.1"/>
    <property type="molecule type" value="Genomic_DNA"/>
</dbReference>
<reference evidence="1" key="1">
    <citation type="journal article" date="2015" name="Nature">
        <title>Complex archaea that bridge the gap between prokaryotes and eukaryotes.</title>
        <authorList>
            <person name="Spang A."/>
            <person name="Saw J.H."/>
            <person name="Jorgensen S.L."/>
            <person name="Zaremba-Niedzwiedzka K."/>
            <person name="Martijn J."/>
            <person name="Lind A.E."/>
            <person name="van Eijk R."/>
            <person name="Schleper C."/>
            <person name="Guy L."/>
            <person name="Ettema T.J."/>
        </authorList>
    </citation>
    <scope>NUCLEOTIDE SEQUENCE</scope>
</reference>
<proteinExistence type="predicted"/>
<sequence>AEVGSCTEPSQPANRARLSTGICGAMDEKWASIIKKKWNVDMPRTAEDGLLKVYNAGLVLWSNRGLVKANENFVPFVNYINTINASSVSGFYALDQNYLHAMLTVANMDHIEMNNDWNCIISHLHKTGKPKLNDPRNKNTKFVHIQLRSADHWDADTQWRITNLPRSKWKIPK</sequence>
<protein>
    <submittedName>
        <fullName evidence="1">Uncharacterized protein</fullName>
    </submittedName>
</protein>
<name>A0A0F8ZD10_9ZZZZ</name>
<accession>A0A0F8ZD10</accession>